<organism evidence="1">
    <name type="scientific">uncultured Caudovirales phage</name>
    <dbReference type="NCBI Taxonomy" id="2100421"/>
    <lineage>
        <taxon>Viruses</taxon>
        <taxon>Duplodnaviria</taxon>
        <taxon>Heunggongvirae</taxon>
        <taxon>Uroviricota</taxon>
        <taxon>Caudoviricetes</taxon>
        <taxon>Peduoviridae</taxon>
        <taxon>Maltschvirus</taxon>
        <taxon>Maltschvirus maltsch</taxon>
    </lineage>
</organism>
<gene>
    <name evidence="1" type="ORF">UFOVP1323_42</name>
</gene>
<evidence type="ECO:0000313" key="1">
    <source>
        <dbReference type="EMBL" id="CAB4197700.1"/>
    </source>
</evidence>
<name>A0A6J5RJH4_9CAUD</name>
<proteinExistence type="predicted"/>
<accession>A0A6J5RJH4</accession>
<sequence length="69" mass="8117">MSEKLQTIRQEKCNLIQVVAPHMVAGIELRNDIVFKTAPILKYMRGWTKAQVTDYCGRKGWQYNAVRYR</sequence>
<reference evidence="1" key="1">
    <citation type="submission" date="2020-05" db="EMBL/GenBank/DDBJ databases">
        <authorList>
            <person name="Chiriac C."/>
            <person name="Salcher M."/>
            <person name="Ghai R."/>
            <person name="Kavagutti S V."/>
        </authorList>
    </citation>
    <scope>NUCLEOTIDE SEQUENCE</scope>
</reference>
<protein>
    <submittedName>
        <fullName evidence="1">Uncharacterized protein</fullName>
    </submittedName>
</protein>
<dbReference type="EMBL" id="LR797264">
    <property type="protein sequence ID" value="CAB4197700.1"/>
    <property type="molecule type" value="Genomic_DNA"/>
</dbReference>